<dbReference type="InterPro" id="IPR008728">
    <property type="entry name" value="Elongator_complex_protein_4"/>
</dbReference>
<organism evidence="2 3">
    <name type="scientific">Mesocestoides corti</name>
    <name type="common">Flatworm</name>
    <dbReference type="NCBI Taxonomy" id="53468"/>
    <lineage>
        <taxon>Eukaryota</taxon>
        <taxon>Metazoa</taxon>
        <taxon>Spiralia</taxon>
        <taxon>Lophotrochozoa</taxon>
        <taxon>Platyhelminthes</taxon>
        <taxon>Cestoda</taxon>
        <taxon>Eucestoda</taxon>
        <taxon>Cyclophyllidea</taxon>
        <taxon>Mesocestoididae</taxon>
        <taxon>Mesocestoides</taxon>
    </lineage>
</organism>
<dbReference type="AlphaFoldDB" id="A0A0R3U164"/>
<dbReference type="Pfam" id="PF05625">
    <property type="entry name" value="PAXNEB"/>
    <property type="match status" value="1"/>
</dbReference>
<dbReference type="GO" id="GO:0000289">
    <property type="term" value="P:nuclear-transcribed mRNA poly(A) tail shortening"/>
    <property type="evidence" value="ECO:0007669"/>
    <property type="project" value="TreeGrafter"/>
</dbReference>
<dbReference type="GO" id="GO:0031251">
    <property type="term" value="C:PAN complex"/>
    <property type="evidence" value="ECO:0007669"/>
    <property type="project" value="TreeGrafter"/>
</dbReference>
<dbReference type="PANTHER" id="PTHR15728:SF0">
    <property type="entry name" value="PAN2-PAN3 DEADENYLATION COMPLEX CATALYTIC SUBUNIT PAN2"/>
    <property type="match status" value="1"/>
</dbReference>
<dbReference type="Pfam" id="PF20770">
    <property type="entry name" value="PAN2_N"/>
    <property type="match status" value="1"/>
</dbReference>
<accession>A0A0R3U164</accession>
<evidence type="ECO:0000313" key="2">
    <source>
        <dbReference type="EMBL" id="VDD74077.1"/>
    </source>
</evidence>
<dbReference type="Gene3D" id="2.130.10.10">
    <property type="entry name" value="YVTN repeat-like/Quinoprotein amine dehydrogenase"/>
    <property type="match status" value="1"/>
</dbReference>
<evidence type="ECO:0000313" key="3">
    <source>
        <dbReference type="Proteomes" id="UP000267029"/>
    </source>
</evidence>
<dbReference type="InterPro" id="IPR048841">
    <property type="entry name" value="PAN2_N"/>
</dbReference>
<keyword evidence="3" id="KW-1185">Reference proteome</keyword>
<dbReference type="OrthoDB" id="6256867at2759"/>
<dbReference type="GO" id="GO:0033588">
    <property type="term" value="C:elongator holoenzyme complex"/>
    <property type="evidence" value="ECO:0007669"/>
    <property type="project" value="InterPro"/>
</dbReference>
<dbReference type="PANTHER" id="PTHR15728">
    <property type="entry name" value="DEADENYLATION COMPLEX CATALYTIC SUBUNIT PAN2"/>
    <property type="match status" value="1"/>
</dbReference>
<dbReference type="GO" id="GO:0002098">
    <property type="term" value="P:tRNA wobble uridine modification"/>
    <property type="evidence" value="ECO:0007669"/>
    <property type="project" value="InterPro"/>
</dbReference>
<dbReference type="InterPro" id="IPR050785">
    <property type="entry name" value="PAN2-PAN3_catalytic_subunit"/>
</dbReference>
<reference evidence="2 3" key="1">
    <citation type="submission" date="2018-10" db="EMBL/GenBank/DDBJ databases">
        <authorList>
            <consortium name="Pathogen Informatics"/>
        </authorList>
    </citation>
    <scope>NUCLEOTIDE SEQUENCE [LARGE SCALE GENOMIC DNA]</scope>
</reference>
<dbReference type="Proteomes" id="UP000267029">
    <property type="component" value="Unassembled WGS sequence"/>
</dbReference>
<dbReference type="EMBL" id="UXSR01000006">
    <property type="protein sequence ID" value="VDD74077.1"/>
    <property type="molecule type" value="Genomic_DNA"/>
</dbReference>
<dbReference type="GO" id="GO:0004535">
    <property type="term" value="F:poly(A)-specific ribonuclease activity"/>
    <property type="evidence" value="ECO:0007669"/>
    <property type="project" value="TreeGrafter"/>
</dbReference>
<name>A0A0R3U164_MESCO</name>
<dbReference type="InterPro" id="IPR015943">
    <property type="entry name" value="WD40/YVTN_repeat-like_dom_sf"/>
</dbReference>
<proteinExistence type="predicted"/>
<sequence length="793" mass="87677">MTKNLDTKTLAQLTNLTLNELQVNPLLRLDENLSKVLEHVENLLRKRKDGVWRIIIDSIASPLWGQRPRDLKSCLSRFMLRLRLLLRDSFGVAYISIPKSVVQELEPDTRWMHYADYVFELTGFDGLEANGSVIANPLYQEYNGLLRILKLPSLSQMNMEPVARPLTADWAFKVRRRQFIVQWLPRNYHDIFHRHMDPPGLLDEGESSLLPILIDVESGGGQVYQTGGYWMMSSQHMNGMFSMNRIADIAFDPREELIWSVTTTGQLTGFYGSTLEQYTTTPVTPIGSRVTDGSIEACELKSVFPSPRFTERAVFVLAKNAIFAYCKSGRPIGFSTMAQMQSLECMAACRAVPVANMAFDASDFDRFFCGGLQSELLEVDASSGANWGSLIRTIDVGPDGSVIIQPFAFGLCAGNTKGQVKVIDPRAMRGVVRSFEAHSGEISDMTVLSNGYTLFTCGWSRKPDSSLRIDRMVNVFDLRFGRTQAPLSTIVDPGFVAAVSATQQIVAASQVGSFQTLELEGRNLSPESVGDIMLAGYDRLNSFCVSSNGQCLLFGTEAGNLHLYSTSLESCRFNHSSMQTEFASPFADGLIPADLDNLSTTGDYHLPETGNQALSRMAGKQLTQIANAAADAAMMQTFGSSLYQQAPVNSQLMHRERMQAFNEALSVAFKPIDDFGSTGDFSLSSVLFISEPPVCETAELSEWVCEKTGSRRDGCTSDWPTDLCGELNRPMLPVDPKLITEATSTGVVPKPPDMGPVWFPYAPPTFTANELEIDPTRMEQKLSYVEEMCQAAS</sequence>
<evidence type="ECO:0000259" key="1">
    <source>
        <dbReference type="Pfam" id="PF20770"/>
    </source>
</evidence>
<feature type="domain" description="PAN2-PAN3 deadenylation complex catalytic subunit PAN2 N-terminal" evidence="1">
    <location>
        <begin position="250"/>
        <end position="564"/>
    </location>
</feature>
<dbReference type="STRING" id="53468.A0A0R3U164"/>
<dbReference type="GO" id="GO:0000932">
    <property type="term" value="C:P-body"/>
    <property type="evidence" value="ECO:0007669"/>
    <property type="project" value="TreeGrafter"/>
</dbReference>
<dbReference type="SUPFAM" id="SSF50978">
    <property type="entry name" value="WD40 repeat-like"/>
    <property type="match status" value="1"/>
</dbReference>
<protein>
    <recommendedName>
        <fullName evidence="1">PAN2-PAN3 deadenylation complex catalytic subunit PAN2 N-terminal domain-containing protein</fullName>
    </recommendedName>
</protein>
<dbReference type="InterPro" id="IPR036322">
    <property type="entry name" value="WD40_repeat_dom_sf"/>
</dbReference>
<dbReference type="UniPathway" id="UPA00988"/>
<gene>
    <name evidence="2" type="ORF">MCOS_LOCUS80</name>
</gene>
<dbReference type="Gene3D" id="3.40.50.300">
    <property type="entry name" value="P-loop containing nucleotide triphosphate hydrolases"/>
    <property type="match status" value="1"/>
</dbReference>
<dbReference type="InterPro" id="IPR027417">
    <property type="entry name" value="P-loop_NTPase"/>
</dbReference>